<comment type="subunit">
    <text evidence="15">Homohexamer.</text>
</comment>
<comment type="similarity">
    <text evidence="14 15">In the central section; belongs to the AAA ATPase family.</text>
</comment>
<feature type="domain" description="AAA+ ATPase" evidence="18">
    <location>
        <begin position="222"/>
        <end position="362"/>
    </location>
</feature>
<evidence type="ECO:0000256" key="1">
    <source>
        <dbReference type="ARBA" id="ARBA00004370"/>
    </source>
</evidence>
<dbReference type="InterPro" id="IPR011546">
    <property type="entry name" value="Pept_M41_FtsH_extracell"/>
</dbReference>
<proteinExistence type="inferred from homology"/>
<dbReference type="NCBIfam" id="TIGR01241">
    <property type="entry name" value="FtsH_fam"/>
    <property type="match status" value="1"/>
</dbReference>
<dbReference type="GO" id="GO:0008270">
    <property type="term" value="F:zinc ion binding"/>
    <property type="evidence" value="ECO:0007669"/>
    <property type="project" value="UniProtKB-UniRule"/>
</dbReference>
<dbReference type="GO" id="GO:0005524">
    <property type="term" value="F:ATP binding"/>
    <property type="evidence" value="ECO:0007669"/>
    <property type="project" value="UniProtKB-UniRule"/>
</dbReference>
<keyword evidence="8 15" id="KW-0378">Hydrolase</keyword>
<dbReference type="InterPro" id="IPR003960">
    <property type="entry name" value="ATPase_AAA_CS"/>
</dbReference>
<dbReference type="Pfam" id="PF01434">
    <property type="entry name" value="Peptidase_M41"/>
    <property type="match status" value="1"/>
</dbReference>
<organism evidence="19 20">
    <name type="scientific">Sedimentisphaera salicampi</name>
    <dbReference type="NCBI Taxonomy" id="1941349"/>
    <lineage>
        <taxon>Bacteria</taxon>
        <taxon>Pseudomonadati</taxon>
        <taxon>Planctomycetota</taxon>
        <taxon>Phycisphaerae</taxon>
        <taxon>Sedimentisphaerales</taxon>
        <taxon>Sedimentisphaeraceae</taxon>
        <taxon>Sedimentisphaera</taxon>
    </lineage>
</organism>
<comment type="similarity">
    <text evidence="2 15">In the C-terminal section; belongs to the peptidase M41 family.</text>
</comment>
<dbReference type="PROSITE" id="PS00674">
    <property type="entry name" value="AAA"/>
    <property type="match status" value="1"/>
</dbReference>
<evidence type="ECO:0000256" key="13">
    <source>
        <dbReference type="ARBA" id="ARBA00023136"/>
    </source>
</evidence>
<dbReference type="RefSeq" id="WP_085755681.1">
    <property type="nucleotide sequence ID" value="NZ_CP021023.1"/>
</dbReference>
<keyword evidence="3 15" id="KW-1003">Cell membrane</keyword>
<dbReference type="FunFam" id="1.20.58.760:FF:000001">
    <property type="entry name" value="ATP-dependent zinc metalloprotease FtsH"/>
    <property type="match status" value="1"/>
</dbReference>
<dbReference type="GO" id="GO:0016887">
    <property type="term" value="F:ATP hydrolysis activity"/>
    <property type="evidence" value="ECO:0007669"/>
    <property type="project" value="UniProtKB-UniRule"/>
</dbReference>
<comment type="similarity">
    <text evidence="16">Belongs to the AAA ATPase family.</text>
</comment>
<evidence type="ECO:0000256" key="15">
    <source>
        <dbReference type="HAMAP-Rule" id="MF_01458"/>
    </source>
</evidence>
<dbReference type="EMBL" id="CP021023">
    <property type="protein sequence ID" value="ARN57007.1"/>
    <property type="molecule type" value="Genomic_DNA"/>
</dbReference>
<evidence type="ECO:0000256" key="11">
    <source>
        <dbReference type="ARBA" id="ARBA00022989"/>
    </source>
</evidence>
<keyword evidence="9 15" id="KW-0862">Zinc</keyword>
<dbReference type="GO" id="GO:0004222">
    <property type="term" value="F:metalloendopeptidase activity"/>
    <property type="evidence" value="ECO:0007669"/>
    <property type="project" value="InterPro"/>
</dbReference>
<dbReference type="SMART" id="SM00382">
    <property type="entry name" value="AAA"/>
    <property type="match status" value="1"/>
</dbReference>
<dbReference type="Pfam" id="PF00004">
    <property type="entry name" value="AAA"/>
    <property type="match status" value="1"/>
</dbReference>
<feature type="binding site" evidence="15">
    <location>
        <position position="457"/>
    </location>
    <ligand>
        <name>Zn(2+)</name>
        <dbReference type="ChEBI" id="CHEBI:29105"/>
        <note>catalytic</note>
    </ligand>
</feature>
<dbReference type="SUPFAM" id="SSF140990">
    <property type="entry name" value="FtsH protease domain-like"/>
    <property type="match status" value="1"/>
</dbReference>
<keyword evidence="13 15" id="KW-0472">Membrane</keyword>
<reference evidence="20" key="1">
    <citation type="submission" date="2017-04" db="EMBL/GenBank/DDBJ databases">
        <title>Comparative genomics and description of representatives of a novel lineage of planctomycetes thriving in anoxic sediments.</title>
        <authorList>
            <person name="Spring S."/>
            <person name="Bunk B."/>
            <person name="Sproer C."/>
        </authorList>
    </citation>
    <scope>NUCLEOTIDE SEQUENCE [LARGE SCALE GENOMIC DNA]</scope>
    <source>
        <strain evidence="20">ST-PulAB-D4</strain>
    </source>
</reference>
<keyword evidence="10 15" id="KW-0067">ATP-binding</keyword>
<dbReference type="GO" id="GO:0004176">
    <property type="term" value="F:ATP-dependent peptidase activity"/>
    <property type="evidence" value="ECO:0007669"/>
    <property type="project" value="InterPro"/>
</dbReference>
<dbReference type="AlphaFoldDB" id="A0A1W6LMK5"/>
<evidence type="ECO:0000256" key="12">
    <source>
        <dbReference type="ARBA" id="ARBA00023049"/>
    </source>
</evidence>
<keyword evidence="6 15" id="KW-0479">Metal-binding</keyword>
<evidence type="ECO:0000313" key="20">
    <source>
        <dbReference type="Proteomes" id="UP000193334"/>
    </source>
</evidence>
<dbReference type="STRING" id="1941349.STSP1_01400"/>
<dbReference type="InterPro" id="IPR005936">
    <property type="entry name" value="FtsH"/>
</dbReference>
<feature type="region of interest" description="Disordered" evidence="17">
    <location>
        <begin position="1"/>
        <end position="24"/>
    </location>
</feature>
<keyword evidence="4 15" id="KW-0645">Protease</keyword>
<dbReference type="FunFam" id="3.40.50.300:FF:000001">
    <property type="entry name" value="ATP-dependent zinc metalloprotease FtsH"/>
    <property type="match status" value="1"/>
</dbReference>
<dbReference type="Gene3D" id="1.10.8.60">
    <property type="match status" value="1"/>
</dbReference>
<dbReference type="InterPro" id="IPR000642">
    <property type="entry name" value="Peptidase_M41"/>
</dbReference>
<dbReference type="EC" id="3.4.24.-" evidence="15"/>
<evidence type="ECO:0000256" key="4">
    <source>
        <dbReference type="ARBA" id="ARBA00022670"/>
    </source>
</evidence>
<feature type="compositionally biased region" description="Low complexity" evidence="17">
    <location>
        <begin position="1"/>
        <end position="19"/>
    </location>
</feature>
<comment type="cofactor">
    <cofactor evidence="15">
        <name>Zn(2+)</name>
        <dbReference type="ChEBI" id="CHEBI:29105"/>
    </cofactor>
    <text evidence="15">Binds 1 zinc ion per subunit.</text>
</comment>
<dbReference type="InterPro" id="IPR037219">
    <property type="entry name" value="Peptidase_M41-like"/>
</dbReference>
<name>A0A1W6LMK5_9BACT</name>
<dbReference type="SUPFAM" id="SSF52540">
    <property type="entry name" value="P-loop containing nucleoside triphosphate hydrolases"/>
    <property type="match status" value="1"/>
</dbReference>
<dbReference type="KEGG" id="pbp:STSP1_01400"/>
<keyword evidence="5 15" id="KW-0812">Transmembrane</keyword>
<evidence type="ECO:0000256" key="5">
    <source>
        <dbReference type="ARBA" id="ARBA00022692"/>
    </source>
</evidence>
<feature type="binding site" evidence="15">
    <location>
        <position position="453"/>
    </location>
    <ligand>
        <name>Zn(2+)</name>
        <dbReference type="ChEBI" id="CHEBI:29105"/>
        <note>catalytic</note>
    </ligand>
</feature>
<keyword evidence="12 15" id="KW-0482">Metalloprotease</keyword>
<sequence>MAEDNNSNNDKQKNSIPKVPGGGKFKKPNPMGWLFIISVMLLIISSFGKLTPTDSIKYSEFERLVEQGYVRNVEIGTGSVTIEGELTDAGVQARKRENPNAANRFKTQYSPEILEGTKDLLAEKQVDYKFVADGFWVTFLIQVAPFLIIIALFYFIFARNMKSGAGGMLMNFGRSKARLMGDEQKKVTFKDVAGIDEAKDEVAETIEFLKNPKRFMKIGGRIPRGILLEGPPGCGKTLLAKSIAGEADVPFYSISGSDFVEMFVGVGASRVRDLFKQSKENAPCIIFLDEIDAIGKKRGPGVASGGHDEREQTLNAILVEMDGFESTDQVIVIAATNRVDVLDHALIRPGRFDRQIYVPFPDIKGRLEILKVHSKKIKMSQKVNLEVIARGTPMFSGAELEALINEAAIGATMANKNYVEQDDLEEARDKVRWGRAKRSRVIDKKEKELTAYHEAGHTLIQSVLEDADPLHKVSIIPRGPYGGATFSLPEKERMTFSSKYCYAFIKVCFGGRIAEDIFFDDVTSGAQNDIKQATMLVQHMVTDWGMSDKIGMVNFSGDNDQKMMFGGRKLDCSEKTSEVIDAEVKRIIDSCYNEAYKLIEENKDKVEGIAKALLKYETLDADEVKTILDGGELTRPTVSDLVEAEKNKSSELRTLFDDDDEESLKEDDFYDTDIEDEEEEDDDLYWDLDEDEEFEDNDDDKDSHDSSDNEDRKD</sequence>
<protein>
    <recommendedName>
        <fullName evidence="15">ATP-dependent zinc metalloprotease FtsH</fullName>
        <ecNumber evidence="15">3.4.24.-</ecNumber>
    </recommendedName>
</protein>
<feature type="transmembrane region" description="Helical" evidence="15">
    <location>
        <begin position="31"/>
        <end position="48"/>
    </location>
</feature>
<dbReference type="InterPro" id="IPR003959">
    <property type="entry name" value="ATPase_AAA_core"/>
</dbReference>
<dbReference type="CDD" id="cd19501">
    <property type="entry name" value="RecA-like_FtsH"/>
    <property type="match status" value="1"/>
</dbReference>
<feature type="region of interest" description="Disordered" evidence="17">
    <location>
        <begin position="652"/>
        <end position="714"/>
    </location>
</feature>
<dbReference type="HAMAP" id="MF_01458">
    <property type="entry name" value="FtsH"/>
    <property type="match status" value="1"/>
</dbReference>
<evidence type="ECO:0000256" key="14">
    <source>
        <dbReference type="ARBA" id="ARBA00061570"/>
    </source>
</evidence>
<gene>
    <name evidence="15 19" type="primary">ftsH</name>
    <name evidence="19" type="ORF">STSP1_01400</name>
</gene>
<evidence type="ECO:0000256" key="8">
    <source>
        <dbReference type="ARBA" id="ARBA00022801"/>
    </source>
</evidence>
<feature type="transmembrane region" description="Helical" evidence="15">
    <location>
        <begin position="135"/>
        <end position="157"/>
    </location>
</feature>
<dbReference type="FunFam" id="1.10.8.60:FF:000001">
    <property type="entry name" value="ATP-dependent zinc metalloprotease FtsH"/>
    <property type="match status" value="1"/>
</dbReference>
<dbReference type="PANTHER" id="PTHR23076:SF97">
    <property type="entry name" value="ATP-DEPENDENT ZINC METALLOPROTEASE YME1L1"/>
    <property type="match status" value="1"/>
</dbReference>
<keyword evidence="11 15" id="KW-1133">Transmembrane helix</keyword>
<keyword evidence="7 15" id="KW-0547">Nucleotide-binding</keyword>
<keyword evidence="20" id="KW-1185">Reference proteome</keyword>
<feature type="binding site" evidence="15">
    <location>
        <position position="529"/>
    </location>
    <ligand>
        <name>Zn(2+)</name>
        <dbReference type="ChEBI" id="CHEBI:29105"/>
        <note>catalytic</note>
    </ligand>
</feature>
<evidence type="ECO:0000256" key="3">
    <source>
        <dbReference type="ARBA" id="ARBA00022475"/>
    </source>
</evidence>
<evidence type="ECO:0000256" key="17">
    <source>
        <dbReference type="SAM" id="MobiDB-lite"/>
    </source>
</evidence>
<evidence type="ECO:0000256" key="2">
    <source>
        <dbReference type="ARBA" id="ARBA00010044"/>
    </source>
</evidence>
<evidence type="ECO:0000256" key="9">
    <source>
        <dbReference type="ARBA" id="ARBA00022833"/>
    </source>
</evidence>
<evidence type="ECO:0000256" key="10">
    <source>
        <dbReference type="ARBA" id="ARBA00022840"/>
    </source>
</evidence>
<dbReference type="GO" id="GO:0006508">
    <property type="term" value="P:proteolysis"/>
    <property type="evidence" value="ECO:0007669"/>
    <property type="project" value="UniProtKB-KW"/>
</dbReference>
<feature type="compositionally biased region" description="Acidic residues" evidence="17">
    <location>
        <begin position="657"/>
        <end position="700"/>
    </location>
</feature>
<dbReference type="PANTHER" id="PTHR23076">
    <property type="entry name" value="METALLOPROTEASE M41 FTSH"/>
    <property type="match status" value="1"/>
</dbReference>
<dbReference type="Gene3D" id="1.20.58.760">
    <property type="entry name" value="Peptidase M41"/>
    <property type="match status" value="1"/>
</dbReference>
<comment type="subcellular location">
    <subcellularLocation>
        <location evidence="15">Cell membrane</location>
        <topology evidence="15">Multi-pass membrane protein</topology>
        <orientation evidence="15">Cytoplasmic side</orientation>
    </subcellularLocation>
    <subcellularLocation>
        <location evidence="1">Membrane</location>
    </subcellularLocation>
</comment>
<dbReference type="InterPro" id="IPR003593">
    <property type="entry name" value="AAA+_ATPase"/>
</dbReference>
<comment type="caution">
    <text evidence="15">Lacks conserved residue(s) required for the propagation of feature annotation.</text>
</comment>
<feature type="active site" evidence="15">
    <location>
        <position position="454"/>
    </location>
</feature>
<evidence type="ECO:0000259" key="18">
    <source>
        <dbReference type="SMART" id="SM00382"/>
    </source>
</evidence>
<feature type="compositionally biased region" description="Basic and acidic residues" evidence="17">
    <location>
        <begin position="701"/>
        <end position="714"/>
    </location>
</feature>
<evidence type="ECO:0000256" key="16">
    <source>
        <dbReference type="RuleBase" id="RU003651"/>
    </source>
</evidence>
<comment type="function">
    <text evidence="15">Acts as a processive, ATP-dependent zinc metallopeptidase for both cytoplasmic and membrane proteins. Plays a role in the quality control of integral membrane proteins.</text>
</comment>
<evidence type="ECO:0000256" key="6">
    <source>
        <dbReference type="ARBA" id="ARBA00022723"/>
    </source>
</evidence>
<dbReference type="Pfam" id="PF06480">
    <property type="entry name" value="FtsH_ext"/>
    <property type="match status" value="1"/>
</dbReference>
<dbReference type="GO" id="GO:0030163">
    <property type="term" value="P:protein catabolic process"/>
    <property type="evidence" value="ECO:0007669"/>
    <property type="project" value="UniProtKB-UniRule"/>
</dbReference>
<evidence type="ECO:0000256" key="7">
    <source>
        <dbReference type="ARBA" id="ARBA00022741"/>
    </source>
</evidence>
<dbReference type="Proteomes" id="UP000193334">
    <property type="component" value="Chromosome"/>
</dbReference>
<dbReference type="GO" id="GO:0005886">
    <property type="term" value="C:plasma membrane"/>
    <property type="evidence" value="ECO:0007669"/>
    <property type="project" value="UniProtKB-SubCell"/>
</dbReference>
<dbReference type="Pfam" id="PF17862">
    <property type="entry name" value="AAA_lid_3"/>
    <property type="match status" value="1"/>
</dbReference>
<dbReference type="InterPro" id="IPR041569">
    <property type="entry name" value="AAA_lid_3"/>
</dbReference>
<evidence type="ECO:0000313" key="19">
    <source>
        <dbReference type="EMBL" id="ARN57007.1"/>
    </source>
</evidence>
<dbReference type="Gene3D" id="3.40.50.300">
    <property type="entry name" value="P-loop containing nucleotide triphosphate hydrolases"/>
    <property type="match status" value="1"/>
</dbReference>
<accession>A0A1W6LMK5</accession>
<dbReference type="InterPro" id="IPR027417">
    <property type="entry name" value="P-loop_NTPase"/>
</dbReference>